<dbReference type="GO" id="GO:0009910">
    <property type="term" value="P:negative regulation of flower development"/>
    <property type="evidence" value="ECO:0007669"/>
    <property type="project" value="InterPro"/>
</dbReference>
<name>A0A5J5BGM8_9ASTE</name>
<sequence length="169" mass="18927">MLPPLHVPEFRWWDCQNCLQRSAADASQEKNCGGRKATVNTSVDMIDYSGCQIISCYMKEKTADVMSSVKEDIFTSGNLKKGMVREVDQAKPSFCETRDVQCLNKEKFTKNAETLKLNSKGGGLIELGKPNCGVSEVDEVRFRVRNLNVQATVPLKPVERGSLYLEFPN</sequence>
<dbReference type="GO" id="GO:0048367">
    <property type="term" value="P:shoot system development"/>
    <property type="evidence" value="ECO:0007669"/>
    <property type="project" value="InterPro"/>
</dbReference>
<dbReference type="EMBL" id="CM018035">
    <property type="protein sequence ID" value="KAA8541778.1"/>
    <property type="molecule type" value="Genomic_DNA"/>
</dbReference>
<dbReference type="GO" id="GO:0045892">
    <property type="term" value="P:negative regulation of DNA-templated transcription"/>
    <property type="evidence" value="ECO:0007669"/>
    <property type="project" value="InterPro"/>
</dbReference>
<evidence type="ECO:0000313" key="1">
    <source>
        <dbReference type="EMBL" id="KAA8541778.1"/>
    </source>
</evidence>
<gene>
    <name evidence="1" type="ORF">F0562_022930</name>
</gene>
<dbReference type="InterPro" id="IPR034583">
    <property type="entry name" value="EMF1"/>
</dbReference>
<organism evidence="1 2">
    <name type="scientific">Nyssa sinensis</name>
    <dbReference type="NCBI Taxonomy" id="561372"/>
    <lineage>
        <taxon>Eukaryota</taxon>
        <taxon>Viridiplantae</taxon>
        <taxon>Streptophyta</taxon>
        <taxon>Embryophyta</taxon>
        <taxon>Tracheophyta</taxon>
        <taxon>Spermatophyta</taxon>
        <taxon>Magnoliopsida</taxon>
        <taxon>eudicotyledons</taxon>
        <taxon>Gunneridae</taxon>
        <taxon>Pentapetalae</taxon>
        <taxon>asterids</taxon>
        <taxon>Cornales</taxon>
        <taxon>Nyssaceae</taxon>
        <taxon>Nyssa</taxon>
    </lineage>
</organism>
<dbReference type="Proteomes" id="UP000325577">
    <property type="component" value="Linkage Group LG12"/>
</dbReference>
<keyword evidence="2" id="KW-1185">Reference proteome</keyword>
<dbReference type="PANTHER" id="PTHR35504:SF1">
    <property type="entry name" value="PROTEIN EMBRYONIC FLOWER 1"/>
    <property type="match status" value="1"/>
</dbReference>
<dbReference type="PANTHER" id="PTHR35504">
    <property type="entry name" value="PROTEIN EMBRYONIC FLOWER 1"/>
    <property type="match status" value="1"/>
</dbReference>
<dbReference type="AlphaFoldDB" id="A0A5J5BGM8"/>
<proteinExistence type="predicted"/>
<accession>A0A5J5BGM8</accession>
<protein>
    <submittedName>
        <fullName evidence="1">Uncharacterized protein</fullName>
    </submittedName>
</protein>
<evidence type="ECO:0000313" key="2">
    <source>
        <dbReference type="Proteomes" id="UP000325577"/>
    </source>
</evidence>
<reference evidence="1 2" key="1">
    <citation type="submission" date="2019-09" db="EMBL/GenBank/DDBJ databases">
        <title>A chromosome-level genome assembly of the Chinese tupelo Nyssa sinensis.</title>
        <authorList>
            <person name="Yang X."/>
            <person name="Kang M."/>
            <person name="Yang Y."/>
            <person name="Xiong H."/>
            <person name="Wang M."/>
            <person name="Zhang Z."/>
            <person name="Wang Z."/>
            <person name="Wu H."/>
            <person name="Ma T."/>
            <person name="Liu J."/>
            <person name="Xi Z."/>
        </authorList>
    </citation>
    <scope>NUCLEOTIDE SEQUENCE [LARGE SCALE GENOMIC DNA]</scope>
    <source>
        <strain evidence="1">J267</strain>
        <tissue evidence="1">Leaf</tissue>
    </source>
</reference>